<dbReference type="AlphaFoldDB" id="A0A8S1QB82"/>
<evidence type="ECO:0000256" key="1">
    <source>
        <dbReference type="ARBA" id="ARBA00023002"/>
    </source>
</evidence>
<dbReference type="Pfam" id="PF16884">
    <property type="entry name" value="ADH_N_2"/>
    <property type="match status" value="1"/>
</dbReference>
<gene>
    <name evidence="3" type="ORF">PPRIM_AZ9-3.1.T1510085</name>
</gene>
<dbReference type="GO" id="GO:0016628">
    <property type="term" value="F:oxidoreductase activity, acting on the CH-CH group of donors, NAD or NADP as acceptor"/>
    <property type="evidence" value="ECO:0007669"/>
    <property type="project" value="InterPro"/>
</dbReference>
<dbReference type="PANTHER" id="PTHR43205:SF42">
    <property type="entry name" value="ALCOHOL DEHYDROGENASE, ZINC-CONTAINING (AFU_ORTHOLOGUE AFUA_7G04530)"/>
    <property type="match status" value="1"/>
</dbReference>
<dbReference type="CDD" id="cd05288">
    <property type="entry name" value="PGDH"/>
    <property type="match status" value="1"/>
</dbReference>
<dbReference type="InterPro" id="IPR045010">
    <property type="entry name" value="MDR_fam"/>
</dbReference>
<dbReference type="OMA" id="DKVMGMT"/>
<evidence type="ECO:0000313" key="3">
    <source>
        <dbReference type="EMBL" id="CAD8112445.1"/>
    </source>
</evidence>
<organism evidence="3 4">
    <name type="scientific">Paramecium primaurelia</name>
    <dbReference type="NCBI Taxonomy" id="5886"/>
    <lineage>
        <taxon>Eukaryota</taxon>
        <taxon>Sar</taxon>
        <taxon>Alveolata</taxon>
        <taxon>Ciliophora</taxon>
        <taxon>Intramacronucleata</taxon>
        <taxon>Oligohymenophorea</taxon>
        <taxon>Peniculida</taxon>
        <taxon>Parameciidae</taxon>
        <taxon>Paramecium</taxon>
    </lineage>
</organism>
<accession>A0A8S1QB82</accession>
<dbReference type="Proteomes" id="UP000688137">
    <property type="component" value="Unassembled WGS sequence"/>
</dbReference>
<dbReference type="EMBL" id="CAJJDM010000156">
    <property type="protein sequence ID" value="CAD8112445.1"/>
    <property type="molecule type" value="Genomic_DNA"/>
</dbReference>
<dbReference type="InterPro" id="IPR041694">
    <property type="entry name" value="ADH_N_2"/>
</dbReference>
<dbReference type="InterPro" id="IPR013149">
    <property type="entry name" value="ADH-like_C"/>
</dbReference>
<dbReference type="Pfam" id="PF00107">
    <property type="entry name" value="ADH_zinc_N"/>
    <property type="match status" value="1"/>
</dbReference>
<proteinExistence type="predicted"/>
<dbReference type="InterPro" id="IPR020843">
    <property type="entry name" value="ER"/>
</dbReference>
<sequence length="359" mass="39789">MYNKALVLKQRPDETFPQNMDFFEVREVPVPELNDGEILIRVLYIGVDPVMRVWLSGAKTYIDAVQIGQVMPAFGVGIIVETKQPKWDVGQIVFGVLECANLCKRQTKPLFKVPLFELGDPNIPLLLSIYGVTGLTALNGMKLIPQDHIPTSERQKTFCVSSAAGSTGSIALQIAKHMGFKTIGIVSGREKKDFVLSLGADDCITYNDCKENDEIIVDKLTQEIKRVAPNGIDVYFDNAGEEVLDAVLPGMAKEGLILLCGATSTYNAWKNRGGLTNLASAITQQVKLEGIIFYQDQAKIYSGFSDMIELVNDGIIKHQEEIYYGVENFVQGLKRVFLGQNMGKIIIQIEQQVEHQAKL</sequence>
<evidence type="ECO:0000313" key="4">
    <source>
        <dbReference type="Proteomes" id="UP000688137"/>
    </source>
</evidence>
<feature type="domain" description="Enoyl reductase (ER)" evidence="2">
    <location>
        <begin position="15"/>
        <end position="347"/>
    </location>
</feature>
<protein>
    <recommendedName>
        <fullName evidence="2">Enoyl reductase (ER) domain-containing protein</fullName>
    </recommendedName>
</protein>
<dbReference type="SMART" id="SM00829">
    <property type="entry name" value="PKS_ER"/>
    <property type="match status" value="1"/>
</dbReference>
<dbReference type="PANTHER" id="PTHR43205">
    <property type="entry name" value="PROSTAGLANDIN REDUCTASE"/>
    <property type="match status" value="1"/>
</dbReference>
<name>A0A8S1QB82_PARPR</name>
<keyword evidence="4" id="KW-1185">Reference proteome</keyword>
<comment type="caution">
    <text evidence="3">The sequence shown here is derived from an EMBL/GenBank/DDBJ whole genome shotgun (WGS) entry which is preliminary data.</text>
</comment>
<evidence type="ECO:0000259" key="2">
    <source>
        <dbReference type="SMART" id="SM00829"/>
    </source>
</evidence>
<keyword evidence="1" id="KW-0560">Oxidoreductase</keyword>
<reference evidence="3" key="1">
    <citation type="submission" date="2021-01" db="EMBL/GenBank/DDBJ databases">
        <authorList>
            <consortium name="Genoscope - CEA"/>
            <person name="William W."/>
        </authorList>
    </citation>
    <scope>NUCLEOTIDE SEQUENCE</scope>
</reference>